<dbReference type="InterPro" id="IPR006094">
    <property type="entry name" value="Oxid_FAD_bind_N"/>
</dbReference>
<organism evidence="2 3">
    <name type="scientific">Luteolibacter flavescens</name>
    <dbReference type="NCBI Taxonomy" id="1859460"/>
    <lineage>
        <taxon>Bacteria</taxon>
        <taxon>Pseudomonadati</taxon>
        <taxon>Verrucomicrobiota</taxon>
        <taxon>Verrucomicrobiia</taxon>
        <taxon>Verrucomicrobiales</taxon>
        <taxon>Verrucomicrobiaceae</taxon>
        <taxon>Luteolibacter</taxon>
    </lineage>
</organism>
<dbReference type="Gene3D" id="3.30.465.10">
    <property type="match status" value="1"/>
</dbReference>
<dbReference type="Proteomes" id="UP001207930">
    <property type="component" value="Unassembled WGS sequence"/>
</dbReference>
<dbReference type="SUPFAM" id="SSF56176">
    <property type="entry name" value="FAD-binding/transporter-associated domain-like"/>
    <property type="match status" value="1"/>
</dbReference>
<proteinExistence type="predicted"/>
<name>A0ABT3FLK6_9BACT</name>
<keyword evidence="3" id="KW-1185">Reference proteome</keyword>
<dbReference type="Pfam" id="PF01565">
    <property type="entry name" value="FAD_binding_4"/>
    <property type="match status" value="1"/>
</dbReference>
<gene>
    <name evidence="2" type="ORF">OKA04_06875</name>
</gene>
<dbReference type="InterPro" id="IPR016169">
    <property type="entry name" value="FAD-bd_PCMH_sub2"/>
</dbReference>
<dbReference type="InterPro" id="IPR036318">
    <property type="entry name" value="FAD-bd_PCMH-like_sf"/>
</dbReference>
<comment type="caution">
    <text evidence="2">The sequence shown here is derived from an EMBL/GenBank/DDBJ whole genome shotgun (WGS) entry which is preliminary data.</text>
</comment>
<dbReference type="InterPro" id="IPR010031">
    <property type="entry name" value="FAD_lactone_oxidase-like"/>
</dbReference>
<dbReference type="RefSeq" id="WP_264500408.1">
    <property type="nucleotide sequence ID" value="NZ_JAPDDS010000003.1"/>
</dbReference>
<reference evidence="2 3" key="1">
    <citation type="submission" date="2022-10" db="EMBL/GenBank/DDBJ databases">
        <title>Luteolibacter flavescens strain MCCC 1K03193, whole genome shotgun sequencing project.</title>
        <authorList>
            <person name="Zhao G."/>
            <person name="Shen L."/>
        </authorList>
    </citation>
    <scope>NUCLEOTIDE SEQUENCE [LARGE SCALE GENOMIC DNA]</scope>
    <source>
        <strain evidence="2 3">MCCC 1K03193</strain>
    </source>
</reference>
<dbReference type="PANTHER" id="PTHR43762">
    <property type="entry name" value="L-GULONOLACTONE OXIDASE"/>
    <property type="match status" value="1"/>
</dbReference>
<evidence type="ECO:0000259" key="1">
    <source>
        <dbReference type="PROSITE" id="PS51387"/>
    </source>
</evidence>
<feature type="domain" description="FAD-binding PCMH-type" evidence="1">
    <location>
        <begin position="12"/>
        <end position="175"/>
    </location>
</feature>
<accession>A0ABT3FLK6</accession>
<dbReference type="EMBL" id="JAPDDS010000003">
    <property type="protein sequence ID" value="MCW1884448.1"/>
    <property type="molecule type" value="Genomic_DNA"/>
</dbReference>
<evidence type="ECO:0000313" key="3">
    <source>
        <dbReference type="Proteomes" id="UP001207930"/>
    </source>
</evidence>
<dbReference type="InterPro" id="IPR016166">
    <property type="entry name" value="FAD-bd_PCMH"/>
</dbReference>
<dbReference type="PANTHER" id="PTHR43762:SF1">
    <property type="entry name" value="D-ARABINONO-1,4-LACTONE OXIDASE"/>
    <property type="match status" value="1"/>
</dbReference>
<protein>
    <submittedName>
        <fullName evidence="2">FAD-binding oxidoreductase</fullName>
    </submittedName>
</protein>
<sequence length="433" mass="47380">MTPRPVHSWGRLGPAMADVLTPAWPDQISADSGPLLAYGLGRSYGDSCLLDGGTMVDMRFLDRLISFDPATGILKAEAGVTLDAILTFAVPRGWFLPTTPGTRQVTLGGAIANDVHGKNHHRVGCFGNHVPRFGLLRSDGSHVTCHEGEALHSATVGGLGLTGIITWVEVKLVPIRSAMLDVELIRFRGIGEFLAITNDAPEKWEHTVAWIDCLSPGESATRGIFIRGNWADEGGLETHRPAGAGVPIDFPEIALNSLSIRAFNTLYYRRFLGKTKRVRQHYSPFFHPLDSVHDWNRIYGKRGFYQYQCVTPFEAGSAPMDAILKSIASSGQGSFLAVLKTFGDIASPGMLSFPSPGITLALDFPNRGAATLQLFEALDRIVRDCGGRLYPAKDARMEAADFHRAYPRLPEFRQHVDPAFTSDFWKRMTGTTA</sequence>
<evidence type="ECO:0000313" key="2">
    <source>
        <dbReference type="EMBL" id="MCW1884448.1"/>
    </source>
</evidence>
<dbReference type="PROSITE" id="PS51387">
    <property type="entry name" value="FAD_PCMH"/>
    <property type="match status" value="1"/>
</dbReference>